<dbReference type="InterPro" id="IPR005153">
    <property type="entry name" value="MbtH-like_dom"/>
</dbReference>
<dbReference type="SUPFAM" id="SSF160582">
    <property type="entry name" value="MbtH-like"/>
    <property type="match status" value="1"/>
</dbReference>
<dbReference type="EMBL" id="FOCT01000005">
    <property type="protein sequence ID" value="SEN52167.1"/>
    <property type="molecule type" value="Genomic_DNA"/>
</dbReference>
<dbReference type="Gene3D" id="3.90.820.10">
    <property type="entry name" value="Structural Genomics, Unknown Function 30-nov-00 1gh9 Mol_id"/>
    <property type="match status" value="1"/>
</dbReference>
<evidence type="ECO:0000259" key="1">
    <source>
        <dbReference type="SMART" id="SM00923"/>
    </source>
</evidence>
<dbReference type="Pfam" id="PF03621">
    <property type="entry name" value="MbtH"/>
    <property type="match status" value="1"/>
</dbReference>
<organism evidence="2 3">
    <name type="scientific">Nitrosospira multiformis</name>
    <dbReference type="NCBI Taxonomy" id="1231"/>
    <lineage>
        <taxon>Bacteria</taxon>
        <taxon>Pseudomonadati</taxon>
        <taxon>Pseudomonadota</taxon>
        <taxon>Betaproteobacteria</taxon>
        <taxon>Nitrosomonadales</taxon>
        <taxon>Nitrosomonadaceae</taxon>
        <taxon>Nitrosospira</taxon>
    </lineage>
</organism>
<dbReference type="AlphaFoldDB" id="A0A1H8H8Q7"/>
<sequence>MTSCFDREDGIFRVLVNDEEQYSIWPEWKAIPGGWRDTGVLGDKKTCLEHVEKVWTDMRPLSLRRFMDEQRPAEAK</sequence>
<dbReference type="RefSeq" id="WP_074745704.1">
    <property type="nucleotide sequence ID" value="NZ_FOCT01000005.1"/>
</dbReference>
<evidence type="ECO:0000313" key="3">
    <source>
        <dbReference type="Proteomes" id="UP000183898"/>
    </source>
</evidence>
<protein>
    <submittedName>
        <fullName evidence="2">MbtH protein</fullName>
    </submittedName>
</protein>
<gene>
    <name evidence="2" type="ORF">SAMN05216404_10562</name>
</gene>
<proteinExistence type="predicted"/>
<dbReference type="Proteomes" id="UP000183898">
    <property type="component" value="Unassembled WGS sequence"/>
</dbReference>
<dbReference type="PANTHER" id="PTHR38444:SF1">
    <property type="entry name" value="ENTEROBACTIN BIOSYNTHESIS PROTEIN YBDZ"/>
    <property type="match status" value="1"/>
</dbReference>
<dbReference type="InterPro" id="IPR037407">
    <property type="entry name" value="MLP_fam"/>
</dbReference>
<evidence type="ECO:0000313" key="2">
    <source>
        <dbReference type="EMBL" id="SEN52167.1"/>
    </source>
</evidence>
<accession>A0A1H8H8Q7</accession>
<dbReference type="SMART" id="SM00923">
    <property type="entry name" value="MbtH"/>
    <property type="match status" value="1"/>
</dbReference>
<dbReference type="GO" id="GO:0005829">
    <property type="term" value="C:cytosol"/>
    <property type="evidence" value="ECO:0007669"/>
    <property type="project" value="TreeGrafter"/>
</dbReference>
<dbReference type="PANTHER" id="PTHR38444">
    <property type="entry name" value="ENTEROBACTIN BIOSYNTHESIS PROTEIN YBDZ"/>
    <property type="match status" value="1"/>
</dbReference>
<dbReference type="InterPro" id="IPR038020">
    <property type="entry name" value="MbtH-like_sf"/>
</dbReference>
<feature type="domain" description="MbtH-like" evidence="1">
    <location>
        <begin position="3"/>
        <end position="53"/>
    </location>
</feature>
<dbReference type="GO" id="GO:0019290">
    <property type="term" value="P:siderophore biosynthetic process"/>
    <property type="evidence" value="ECO:0007669"/>
    <property type="project" value="TreeGrafter"/>
</dbReference>
<reference evidence="2 3" key="1">
    <citation type="submission" date="2016-10" db="EMBL/GenBank/DDBJ databases">
        <authorList>
            <person name="de Groot N.N."/>
        </authorList>
    </citation>
    <scope>NUCLEOTIDE SEQUENCE [LARGE SCALE GENOMIC DNA]</scope>
    <source>
        <strain evidence="2 3">Nl18</strain>
    </source>
</reference>
<name>A0A1H8H8Q7_9PROT</name>